<comment type="caution">
    <text evidence="2">The sequence shown here is derived from an EMBL/GenBank/DDBJ whole genome shotgun (WGS) entry which is preliminary data.</text>
</comment>
<sequence>MRRESTTIEKFDSRRKSHPTSRLDFFGTVPPPKTRTTSVILQSSRPQKPNFIVALLPAQQQLVAAKEMRRSDQSGSAFMPYGKGHRTRNDADLMAMASNQESVRKVDFLHSKSLCSQNRLPANDSHKLSMTCAANFTFLAGWAILAP</sequence>
<evidence type="ECO:0000313" key="2">
    <source>
        <dbReference type="EMBL" id="PSB29088.1"/>
    </source>
</evidence>
<accession>A0A2T1E8P3</accession>
<feature type="compositionally biased region" description="Basic and acidic residues" evidence="1">
    <location>
        <begin position="1"/>
        <end position="14"/>
    </location>
</feature>
<dbReference type="AlphaFoldDB" id="A0A2T1E8P3"/>
<dbReference type="Proteomes" id="UP000239576">
    <property type="component" value="Unassembled WGS sequence"/>
</dbReference>
<dbReference type="EMBL" id="PVWK01000067">
    <property type="protein sequence ID" value="PSB29088.1"/>
    <property type="molecule type" value="Genomic_DNA"/>
</dbReference>
<gene>
    <name evidence="2" type="ORF">C7B82_12295</name>
</gene>
<reference evidence="2 3" key="2">
    <citation type="submission" date="2018-03" db="EMBL/GenBank/DDBJ databases">
        <title>The ancient ancestry and fast evolution of plastids.</title>
        <authorList>
            <person name="Moore K.R."/>
            <person name="Magnabosco C."/>
            <person name="Momper L."/>
            <person name="Gold D.A."/>
            <person name="Bosak T."/>
            <person name="Fournier G.P."/>
        </authorList>
    </citation>
    <scope>NUCLEOTIDE SEQUENCE [LARGE SCALE GENOMIC DNA]</scope>
    <source>
        <strain evidence="2 3">ULC18</strain>
    </source>
</reference>
<protein>
    <submittedName>
        <fullName evidence="2">Uncharacterized protein</fullName>
    </submittedName>
</protein>
<evidence type="ECO:0000313" key="3">
    <source>
        <dbReference type="Proteomes" id="UP000239576"/>
    </source>
</evidence>
<feature type="region of interest" description="Disordered" evidence="1">
    <location>
        <begin position="1"/>
        <end position="29"/>
    </location>
</feature>
<proteinExistence type="predicted"/>
<organism evidence="2 3">
    <name type="scientific">Stenomitos frigidus ULC18</name>
    <dbReference type="NCBI Taxonomy" id="2107698"/>
    <lineage>
        <taxon>Bacteria</taxon>
        <taxon>Bacillati</taxon>
        <taxon>Cyanobacteriota</taxon>
        <taxon>Cyanophyceae</taxon>
        <taxon>Leptolyngbyales</taxon>
        <taxon>Leptolyngbyaceae</taxon>
        <taxon>Stenomitos</taxon>
    </lineage>
</organism>
<evidence type="ECO:0000256" key="1">
    <source>
        <dbReference type="SAM" id="MobiDB-lite"/>
    </source>
</evidence>
<keyword evidence="3" id="KW-1185">Reference proteome</keyword>
<name>A0A2T1E8P3_9CYAN</name>
<reference evidence="3" key="1">
    <citation type="submission" date="2018-02" db="EMBL/GenBank/DDBJ databases">
        <authorList>
            <person name="Moore K."/>
            <person name="Momper L."/>
        </authorList>
    </citation>
    <scope>NUCLEOTIDE SEQUENCE [LARGE SCALE GENOMIC DNA]</scope>
    <source>
        <strain evidence="3">ULC18</strain>
    </source>
</reference>